<dbReference type="PANTHER" id="PTHR41247">
    <property type="entry name" value="HTH-TYPE TRANSCRIPTIONAL REPRESSOR YCNK"/>
    <property type="match status" value="1"/>
</dbReference>
<reference evidence="3 4" key="1">
    <citation type="submission" date="2012-09" db="EMBL/GenBank/DDBJ databases">
        <title>Draft Genome Sequences of 6 Strains from Genus Thauera.</title>
        <authorList>
            <person name="Liu B."/>
            <person name="Shapleigh J.P."/>
            <person name="Frostegard A.H."/>
        </authorList>
    </citation>
    <scope>NUCLEOTIDE SEQUENCE [LARGE SCALE GENOMIC DNA]</scope>
    <source>
        <strain evidence="3 4">B4P</strain>
    </source>
</reference>
<dbReference type="Proteomes" id="UP000013047">
    <property type="component" value="Unassembled WGS sequence"/>
</dbReference>
<keyword evidence="4" id="KW-1185">Reference proteome</keyword>
<dbReference type="InterPro" id="IPR008719">
    <property type="entry name" value="N2O_reductase_NosL"/>
</dbReference>
<proteinExistence type="predicted"/>
<protein>
    <submittedName>
        <fullName evidence="3">Twin-arginine translocation pathway signal</fullName>
    </submittedName>
</protein>
<feature type="region of interest" description="Disordered" evidence="1">
    <location>
        <begin position="29"/>
        <end position="50"/>
    </location>
</feature>
<feature type="signal peptide" evidence="2">
    <location>
        <begin position="1"/>
        <end position="25"/>
    </location>
</feature>
<dbReference type="PANTHER" id="PTHR41247:SF1">
    <property type="entry name" value="HTH-TYPE TRANSCRIPTIONAL REPRESSOR YCNK"/>
    <property type="match status" value="1"/>
</dbReference>
<keyword evidence="2" id="KW-0732">Signal</keyword>
<name>N6YWU2_9RHOO</name>
<organism evidence="3 4">
    <name type="scientific">Thauera phenylacetica B4P</name>
    <dbReference type="NCBI Taxonomy" id="1234382"/>
    <lineage>
        <taxon>Bacteria</taxon>
        <taxon>Pseudomonadati</taxon>
        <taxon>Pseudomonadota</taxon>
        <taxon>Betaproteobacteria</taxon>
        <taxon>Rhodocyclales</taxon>
        <taxon>Zoogloeaceae</taxon>
        <taxon>Thauera</taxon>
    </lineage>
</organism>
<dbReference type="RefSeq" id="WP_004368657.1">
    <property type="nucleotide sequence ID" value="NZ_AMXF01000142.1"/>
</dbReference>
<accession>N6YWU2</accession>
<dbReference type="AlphaFoldDB" id="N6YWU2"/>
<feature type="chain" id="PRO_5004128593" evidence="2">
    <location>
        <begin position="26"/>
        <end position="203"/>
    </location>
</feature>
<sequence length="203" mass="21742">MDRREALKMSVLASIGLAAAGKANAQSACAGDGTPAQFTPRTAPDPQPQVDDIAKYPKCPYCGMDRKQYHHSRMVVHYADDLADGTCSLHCSAISLSLNIDRDPKALWVGDNAAEGDTKPLVEVDKASFLVGSKLPGVMTARSKVAYGNADAAKASQAANGGELTDFDGALLAAYTDMSADVARIRKNRAERRRKMMEHQNKS</sequence>
<evidence type="ECO:0000313" key="4">
    <source>
        <dbReference type="Proteomes" id="UP000013047"/>
    </source>
</evidence>
<comment type="caution">
    <text evidence="3">The sequence shown here is derived from an EMBL/GenBank/DDBJ whole genome shotgun (WGS) entry which is preliminary data.</text>
</comment>
<dbReference type="Gene3D" id="3.30.70.2050">
    <property type="match status" value="1"/>
</dbReference>
<evidence type="ECO:0000256" key="2">
    <source>
        <dbReference type="SAM" id="SignalP"/>
    </source>
</evidence>
<dbReference type="Pfam" id="PF05573">
    <property type="entry name" value="NosL"/>
    <property type="match status" value="1"/>
</dbReference>
<dbReference type="EMBL" id="AMXF01000142">
    <property type="protein sequence ID" value="ENO96055.1"/>
    <property type="molecule type" value="Genomic_DNA"/>
</dbReference>
<dbReference type="OrthoDB" id="8564097at2"/>
<evidence type="ECO:0000256" key="1">
    <source>
        <dbReference type="SAM" id="MobiDB-lite"/>
    </source>
</evidence>
<gene>
    <name evidence="3" type="ORF">C667_15924</name>
</gene>
<evidence type="ECO:0000313" key="3">
    <source>
        <dbReference type="EMBL" id="ENO96055.1"/>
    </source>
</evidence>
<dbReference type="SUPFAM" id="SSF160387">
    <property type="entry name" value="NosL/MerB-like"/>
    <property type="match status" value="1"/>
</dbReference>